<keyword evidence="1" id="KW-0677">Repeat</keyword>
<evidence type="ECO:0000313" key="4">
    <source>
        <dbReference type="EMBL" id="CAE0445420.1"/>
    </source>
</evidence>
<proteinExistence type="predicted"/>
<dbReference type="GO" id="GO:0005737">
    <property type="term" value="C:cytoplasm"/>
    <property type="evidence" value="ECO:0007669"/>
    <property type="project" value="TreeGrafter"/>
</dbReference>
<dbReference type="PANTHER" id="PTHR23206">
    <property type="entry name" value="MASK PROTEIN"/>
    <property type="match status" value="1"/>
</dbReference>
<dbReference type="EMBL" id="HBIN01020218">
    <property type="protein sequence ID" value="CAE0445420.1"/>
    <property type="molecule type" value="Transcribed_RNA"/>
</dbReference>
<dbReference type="GO" id="GO:0045087">
    <property type="term" value="P:innate immune response"/>
    <property type="evidence" value="ECO:0007669"/>
    <property type="project" value="TreeGrafter"/>
</dbReference>
<dbReference type="Pfam" id="PF12796">
    <property type="entry name" value="Ank_2"/>
    <property type="match status" value="2"/>
</dbReference>
<dbReference type="PRINTS" id="PR01415">
    <property type="entry name" value="ANKYRIN"/>
</dbReference>
<evidence type="ECO:0000256" key="2">
    <source>
        <dbReference type="ARBA" id="ARBA00023043"/>
    </source>
</evidence>
<dbReference type="PROSITE" id="PS50297">
    <property type="entry name" value="ANK_REP_REGION"/>
    <property type="match status" value="2"/>
</dbReference>
<feature type="repeat" description="ANK" evidence="3">
    <location>
        <begin position="112"/>
        <end position="144"/>
    </location>
</feature>
<reference evidence="4" key="1">
    <citation type="submission" date="2021-01" db="EMBL/GenBank/DDBJ databases">
        <authorList>
            <person name="Corre E."/>
            <person name="Pelletier E."/>
            <person name="Niang G."/>
            <person name="Scheremetjew M."/>
            <person name="Finn R."/>
            <person name="Kale V."/>
            <person name="Holt S."/>
            <person name="Cochrane G."/>
            <person name="Meng A."/>
            <person name="Brown T."/>
            <person name="Cohen L."/>
        </authorList>
    </citation>
    <scope>NUCLEOTIDE SEQUENCE</scope>
    <source>
        <strain evidence="4">GSBS06</strain>
    </source>
</reference>
<organism evidence="4">
    <name type="scientific">Aplanochytrium stocchinoi</name>
    <dbReference type="NCBI Taxonomy" id="215587"/>
    <lineage>
        <taxon>Eukaryota</taxon>
        <taxon>Sar</taxon>
        <taxon>Stramenopiles</taxon>
        <taxon>Bigyra</taxon>
        <taxon>Labyrinthulomycetes</taxon>
        <taxon>Thraustochytrida</taxon>
        <taxon>Thraustochytriidae</taxon>
        <taxon>Aplanochytrium</taxon>
    </lineage>
</organism>
<dbReference type="Gene3D" id="1.25.40.20">
    <property type="entry name" value="Ankyrin repeat-containing domain"/>
    <property type="match status" value="2"/>
</dbReference>
<dbReference type="InterPro" id="IPR002110">
    <property type="entry name" value="Ankyrin_rpt"/>
</dbReference>
<dbReference type="AlphaFoldDB" id="A0A7S3PNK7"/>
<protein>
    <submittedName>
        <fullName evidence="4">Uncharacterized protein</fullName>
    </submittedName>
</protein>
<dbReference type="PROSITE" id="PS50088">
    <property type="entry name" value="ANK_REPEAT"/>
    <property type="match status" value="2"/>
</dbReference>
<dbReference type="SUPFAM" id="SSF48403">
    <property type="entry name" value="Ankyrin repeat"/>
    <property type="match status" value="1"/>
</dbReference>
<dbReference type="InterPro" id="IPR051631">
    <property type="entry name" value="Ankyrin-KH/SAM_domain"/>
</dbReference>
<dbReference type="SMART" id="SM00248">
    <property type="entry name" value="ANK"/>
    <property type="match status" value="6"/>
</dbReference>
<gene>
    <name evidence="4" type="ORF">ASTO00021_LOCUS15439</name>
</gene>
<name>A0A7S3PNK7_9STRA</name>
<evidence type="ECO:0000256" key="1">
    <source>
        <dbReference type="ARBA" id="ARBA00022737"/>
    </source>
</evidence>
<sequence length="261" mass="27560">MVLDPRVETLVKAAGEGDLDTVRHIIKDGVSIHAINGLGVSALTNASMMGHADVVQFLLDNGSKGGEKWSVLEIEALSLACASGHLSVVKLLLGAGFVDLQKDTPGAIQLLHQPPPLVAASSSGHLDIVEYLLQEGMDPNNSKSRSYSSAYGEKGEGETALTAATSNGNLEVVKTLIASGADVNKEGKHGDTAYTLAKRFKHKDILEFLLQHGAKPSSKFKDQNQNKLNIGNFANLGLKLGKGPTNLVAESRDKGSVTRDV</sequence>
<evidence type="ECO:0000256" key="3">
    <source>
        <dbReference type="PROSITE-ProRule" id="PRU00023"/>
    </source>
</evidence>
<dbReference type="PANTHER" id="PTHR23206:SF7">
    <property type="entry name" value="PROTEIN KINASE DOMAIN-CONTAINING PROTEIN"/>
    <property type="match status" value="1"/>
</dbReference>
<keyword evidence="2 3" id="KW-0040">ANK repeat</keyword>
<feature type="repeat" description="ANK" evidence="3">
    <location>
        <begin position="156"/>
        <end position="188"/>
    </location>
</feature>
<accession>A0A7S3PNK7</accession>
<dbReference type="InterPro" id="IPR036770">
    <property type="entry name" value="Ankyrin_rpt-contain_sf"/>
</dbReference>